<dbReference type="Pfam" id="PF19953">
    <property type="entry name" value="EACC1"/>
    <property type="match status" value="1"/>
</dbReference>
<proteinExistence type="predicted"/>
<organism evidence="1 2">
    <name type="scientific">Hwangdonia lutea</name>
    <dbReference type="NCBI Taxonomy" id="3075823"/>
    <lineage>
        <taxon>Bacteria</taxon>
        <taxon>Pseudomonadati</taxon>
        <taxon>Bacteroidota</taxon>
        <taxon>Flavobacteriia</taxon>
        <taxon>Flavobacteriales</taxon>
        <taxon>Flavobacteriaceae</taxon>
        <taxon>Hwangdonia</taxon>
    </lineage>
</organism>
<dbReference type="KEGG" id="hws:RNZ46_14105"/>
<dbReference type="AlphaFoldDB" id="A0AA97EKX8"/>
<sequence length="124" mass="13795">MEDKQIEVILHPTSDFFDEKDSRWTQQKNLLVRDLQGRATKVEKRSEPVEGMKGGLETLIITLGPAVITGIVDVVKAWLARDKSKKIELTANINGKIVSFTADANGVDKNTLKEFLTQAIEKAT</sequence>
<dbReference type="RefSeq" id="WP_316982810.1">
    <property type="nucleotide sequence ID" value="NZ_CP136521.1"/>
</dbReference>
<protein>
    <submittedName>
        <fullName evidence="1">Uncharacterized protein</fullName>
    </submittedName>
</protein>
<dbReference type="EMBL" id="CP136521">
    <property type="protein sequence ID" value="WOD43122.1"/>
    <property type="molecule type" value="Genomic_DNA"/>
</dbReference>
<accession>A0AA97EKX8</accession>
<keyword evidence="2" id="KW-1185">Reference proteome</keyword>
<dbReference type="InterPro" id="IPR045428">
    <property type="entry name" value="EACC1"/>
</dbReference>
<evidence type="ECO:0000313" key="1">
    <source>
        <dbReference type="EMBL" id="WOD43122.1"/>
    </source>
</evidence>
<evidence type="ECO:0000313" key="2">
    <source>
        <dbReference type="Proteomes" id="UP001302486"/>
    </source>
</evidence>
<name>A0AA97EKX8_9FLAO</name>
<gene>
    <name evidence="1" type="ORF">RNZ46_14105</name>
</gene>
<reference evidence="2" key="1">
    <citation type="submission" date="2024-06" db="EMBL/GenBank/DDBJ databases">
        <title>Hwangdonia haimaensis gen. nov., sp. nov., a member of the family Flavobacteriaceae isolated from the haima cold seep.</title>
        <authorList>
            <person name="Li J."/>
        </authorList>
    </citation>
    <scope>NUCLEOTIDE SEQUENCE [LARGE SCALE GENOMIC DNA]</scope>
    <source>
        <strain evidence="2">SCSIO 19198</strain>
    </source>
</reference>
<dbReference type="Proteomes" id="UP001302486">
    <property type="component" value="Chromosome"/>
</dbReference>